<organism evidence="1 2">
    <name type="scientific">Patella caerulea</name>
    <name type="common">Rayed Mediterranean limpet</name>
    <dbReference type="NCBI Taxonomy" id="87958"/>
    <lineage>
        <taxon>Eukaryota</taxon>
        <taxon>Metazoa</taxon>
        <taxon>Spiralia</taxon>
        <taxon>Lophotrochozoa</taxon>
        <taxon>Mollusca</taxon>
        <taxon>Gastropoda</taxon>
        <taxon>Patellogastropoda</taxon>
        <taxon>Patelloidea</taxon>
        <taxon>Patellidae</taxon>
        <taxon>Patella</taxon>
    </lineage>
</organism>
<dbReference type="EMBL" id="JAZGQO010000010">
    <property type="protein sequence ID" value="KAK6175919.1"/>
    <property type="molecule type" value="Genomic_DNA"/>
</dbReference>
<accession>A0AAN8PH21</accession>
<dbReference type="PANTHER" id="PTHR33050:SF7">
    <property type="entry name" value="RIBONUCLEASE H"/>
    <property type="match status" value="1"/>
</dbReference>
<dbReference type="AlphaFoldDB" id="A0AAN8PH21"/>
<dbReference type="Proteomes" id="UP001347796">
    <property type="component" value="Unassembled WGS sequence"/>
</dbReference>
<proteinExistence type="predicted"/>
<evidence type="ECO:0000313" key="1">
    <source>
        <dbReference type="EMBL" id="KAK6175919.1"/>
    </source>
</evidence>
<reference evidence="1 2" key="1">
    <citation type="submission" date="2024-01" db="EMBL/GenBank/DDBJ databases">
        <title>The genome of the rayed Mediterranean limpet Patella caerulea (Linnaeus, 1758).</title>
        <authorList>
            <person name="Anh-Thu Weber A."/>
            <person name="Halstead-Nussloch G."/>
        </authorList>
    </citation>
    <scope>NUCLEOTIDE SEQUENCE [LARGE SCALE GENOMIC DNA]</scope>
    <source>
        <strain evidence="1">AATW-2023a</strain>
        <tissue evidence="1">Whole specimen</tissue>
    </source>
</reference>
<keyword evidence="2" id="KW-1185">Reference proteome</keyword>
<sequence length="226" mass="25418">MDDLAKTLWEWCIDRNIFLSASFIPGVLNVSADFASRNFSDSTEWMLKSSIFDRICSAYFTPDIDLFASSLNCQLDNFATWFPQPGALFINAFSVSWTNLEPYLFPPFRIISRVFNKILEGNVQRAILIIPHWPSQAWFTQLMSCIVSHPIRLPRHTDLLTLSHSGQLQPLAKSMDLAATMISAYSCAVEDYHSKLSPQSLIPGDPVVANNMIWPGKGSTYGVLYG</sequence>
<name>A0AAN8PH21_PATCE</name>
<evidence type="ECO:0000313" key="2">
    <source>
        <dbReference type="Proteomes" id="UP001347796"/>
    </source>
</evidence>
<gene>
    <name evidence="1" type="ORF">SNE40_014294</name>
</gene>
<protein>
    <submittedName>
        <fullName evidence="1">Uncharacterized protein</fullName>
    </submittedName>
</protein>
<dbReference type="PANTHER" id="PTHR33050">
    <property type="entry name" value="REVERSE TRANSCRIPTASE DOMAIN-CONTAINING PROTEIN"/>
    <property type="match status" value="1"/>
</dbReference>
<dbReference type="InterPro" id="IPR052055">
    <property type="entry name" value="Hepadnavirus_pol/RT"/>
</dbReference>
<comment type="caution">
    <text evidence="1">The sequence shown here is derived from an EMBL/GenBank/DDBJ whole genome shotgun (WGS) entry which is preliminary data.</text>
</comment>